<evidence type="ECO:0000313" key="3">
    <source>
        <dbReference type="Proteomes" id="UP001359886"/>
    </source>
</evidence>
<dbReference type="AlphaFoldDB" id="A0AAW9REV3"/>
<feature type="chain" id="PRO_5043600540" evidence="1">
    <location>
        <begin position="23"/>
        <end position="137"/>
    </location>
</feature>
<dbReference type="EMBL" id="JAZHOG010000004">
    <property type="protein sequence ID" value="MEJ8567375.1"/>
    <property type="molecule type" value="Genomic_DNA"/>
</dbReference>
<keyword evidence="1" id="KW-0732">Signal</keyword>
<protein>
    <submittedName>
        <fullName evidence="2">Uncharacterized protein</fullName>
    </submittedName>
</protein>
<reference evidence="2 3" key="1">
    <citation type="submission" date="2024-02" db="EMBL/GenBank/DDBJ databases">
        <title>A novel Wenzhouxiangellaceae bacterium, isolated from coastal sediments.</title>
        <authorList>
            <person name="Du Z.-J."/>
            <person name="Ye Y.-Q."/>
            <person name="Zhang X.-Y."/>
        </authorList>
    </citation>
    <scope>NUCLEOTIDE SEQUENCE [LARGE SCALE GENOMIC DNA]</scope>
    <source>
        <strain evidence="2 3">CH-27</strain>
    </source>
</reference>
<comment type="caution">
    <text evidence="2">The sequence shown here is derived from an EMBL/GenBank/DDBJ whole genome shotgun (WGS) entry which is preliminary data.</text>
</comment>
<feature type="signal peptide" evidence="1">
    <location>
        <begin position="1"/>
        <end position="22"/>
    </location>
</feature>
<accession>A0AAW9REV3</accession>
<name>A0AAW9REV3_9GAMM</name>
<gene>
    <name evidence="2" type="ORF">V3330_07020</name>
</gene>
<sequence>MNSLIRTLMVATMITGSASIWAEDAASGIVVTSDDQSQRCILPLVVTAVDGQEVEDGAPTDRFEFEAGTHSISGYGAGDPALCKTFAAEGGLPVPEGPIGQSTLKFNVEAGKAYYLGVDVRSDNTDRWKIVTWKIKH</sequence>
<dbReference type="RefSeq" id="WP_354694700.1">
    <property type="nucleotide sequence ID" value="NZ_JAZHOG010000004.1"/>
</dbReference>
<keyword evidence="3" id="KW-1185">Reference proteome</keyword>
<proteinExistence type="predicted"/>
<organism evidence="2 3">
    <name type="scientific">Elongatibacter sediminis</name>
    <dbReference type="NCBI Taxonomy" id="3119006"/>
    <lineage>
        <taxon>Bacteria</taxon>
        <taxon>Pseudomonadati</taxon>
        <taxon>Pseudomonadota</taxon>
        <taxon>Gammaproteobacteria</taxon>
        <taxon>Chromatiales</taxon>
        <taxon>Wenzhouxiangellaceae</taxon>
        <taxon>Elongatibacter</taxon>
    </lineage>
</organism>
<evidence type="ECO:0000313" key="2">
    <source>
        <dbReference type="EMBL" id="MEJ8567375.1"/>
    </source>
</evidence>
<dbReference type="Proteomes" id="UP001359886">
    <property type="component" value="Unassembled WGS sequence"/>
</dbReference>
<evidence type="ECO:0000256" key="1">
    <source>
        <dbReference type="SAM" id="SignalP"/>
    </source>
</evidence>